<comment type="similarity">
    <text evidence="2">Belongs to the aldo/keto reductase family. Aldo/keto reductase 2 subfamily.</text>
</comment>
<reference evidence="4 5" key="1">
    <citation type="submission" date="2019-01" db="EMBL/GenBank/DDBJ databases">
        <title>Draft genome sequence of Psathyrella aberdarensis IHI B618.</title>
        <authorList>
            <person name="Buettner E."/>
            <person name="Kellner H."/>
        </authorList>
    </citation>
    <scope>NUCLEOTIDE SEQUENCE [LARGE SCALE GENOMIC DNA]</scope>
    <source>
        <strain evidence="4 5">IHI B618</strain>
    </source>
</reference>
<dbReference type="InterPro" id="IPR050523">
    <property type="entry name" value="AKR_Detox_Biosynth"/>
</dbReference>
<dbReference type="Pfam" id="PF00248">
    <property type="entry name" value="Aldo_ket_red"/>
    <property type="match status" value="2"/>
</dbReference>
<evidence type="ECO:0000256" key="1">
    <source>
        <dbReference type="ARBA" id="ARBA00022857"/>
    </source>
</evidence>
<dbReference type="InterPro" id="IPR023210">
    <property type="entry name" value="NADP_OxRdtase_dom"/>
</dbReference>
<dbReference type="AlphaFoldDB" id="A0A4V1Q1G4"/>
<dbReference type="EMBL" id="SDEE01001847">
    <property type="protein sequence ID" value="RXW11498.1"/>
    <property type="molecule type" value="Genomic_DNA"/>
</dbReference>
<dbReference type="PANTHER" id="PTHR43364:SF7">
    <property type="entry name" value="NADP-DEPENDENT OXIDOREDUCTASE DOMAIN-CONTAINING PROTEIN-RELATED"/>
    <property type="match status" value="1"/>
</dbReference>
<evidence type="ECO:0000256" key="2">
    <source>
        <dbReference type="ARBA" id="ARBA00038157"/>
    </source>
</evidence>
<gene>
    <name evidence="4" type="ORF">EST38_g14356</name>
</gene>
<keyword evidence="1" id="KW-0521">NADP</keyword>
<dbReference type="SUPFAM" id="SSF51430">
    <property type="entry name" value="NAD(P)-linked oxidoreductase"/>
    <property type="match status" value="1"/>
</dbReference>
<evidence type="ECO:0000313" key="5">
    <source>
        <dbReference type="Proteomes" id="UP000290288"/>
    </source>
</evidence>
<dbReference type="Gene3D" id="3.20.20.100">
    <property type="entry name" value="NADP-dependent oxidoreductase domain"/>
    <property type="match status" value="1"/>
</dbReference>
<dbReference type="STRING" id="2316362.A0A4V1Q1G4"/>
<organism evidence="4 5">
    <name type="scientific">Candolleomyces aberdarensis</name>
    <dbReference type="NCBI Taxonomy" id="2316362"/>
    <lineage>
        <taxon>Eukaryota</taxon>
        <taxon>Fungi</taxon>
        <taxon>Dikarya</taxon>
        <taxon>Basidiomycota</taxon>
        <taxon>Agaricomycotina</taxon>
        <taxon>Agaricomycetes</taxon>
        <taxon>Agaricomycetidae</taxon>
        <taxon>Agaricales</taxon>
        <taxon>Agaricineae</taxon>
        <taxon>Psathyrellaceae</taxon>
        <taxon>Candolleomyces</taxon>
    </lineage>
</organism>
<dbReference type="Proteomes" id="UP000290288">
    <property type="component" value="Unassembled WGS sequence"/>
</dbReference>
<feature type="domain" description="NADP-dependent oxidoreductase" evidence="3">
    <location>
        <begin position="268"/>
        <end position="380"/>
    </location>
</feature>
<comment type="caution">
    <text evidence="4">The sequence shown here is derived from an EMBL/GenBank/DDBJ whole genome shotgun (WGS) entry which is preliminary data.</text>
</comment>
<feature type="domain" description="NADP-dependent oxidoreductase" evidence="3">
    <location>
        <begin position="28"/>
        <end position="230"/>
    </location>
</feature>
<proteinExistence type="inferred from homology"/>
<sequence>MFAPQPPPKSRLGVYRQLSPNAGVHLSPLCFGGGTIGDRWHEKFGVGYMDKESSFKILDTFFEMGGNFIDTANSYQDGRSEEFIGEWAEARRIRDQVFIATKYASNPHLHSDDESIKQKILYAGTSVKSMHISVEASLKKLRTSYIDLFYVHYWDYTTSIQEVMHALHALVMARKVLYLGISDAPAWVVSQANQYARDHALTPFSVYQGQWNVMDRSFERDIIPMARNQGSIVFSIPLSLYLSPFDPTNKHPLRFFPCPAAFDTAIIGMALAPWGVLAGGKIRSDEEEERRRQTGEKGRTFASPNWERTESEKKICDALEVVKKEVGAENITAVAIAYLLHKTPYVFPIVGLRKPEQLQQNIEALEISLTKDHLKFLDGVVPFEAGFPHNLLGDGTEYDPFTMASGEREKWPVAGVLTGRKLPKP</sequence>
<evidence type="ECO:0000259" key="3">
    <source>
        <dbReference type="Pfam" id="PF00248"/>
    </source>
</evidence>
<keyword evidence="5" id="KW-1185">Reference proteome</keyword>
<protein>
    <recommendedName>
        <fullName evidence="3">NADP-dependent oxidoreductase domain-containing protein</fullName>
    </recommendedName>
</protein>
<accession>A0A4V1Q1G4</accession>
<evidence type="ECO:0000313" key="4">
    <source>
        <dbReference type="EMBL" id="RXW11498.1"/>
    </source>
</evidence>
<dbReference type="PANTHER" id="PTHR43364">
    <property type="entry name" value="NADH-SPECIFIC METHYLGLYOXAL REDUCTASE-RELATED"/>
    <property type="match status" value="1"/>
</dbReference>
<dbReference type="InterPro" id="IPR036812">
    <property type="entry name" value="NAD(P)_OxRdtase_dom_sf"/>
</dbReference>
<dbReference type="OrthoDB" id="48988at2759"/>
<name>A0A4V1Q1G4_9AGAR</name>